<reference evidence="2 3" key="1">
    <citation type="journal article" date="2019" name="Int. J. Syst. Evol. Microbiol.">
        <title>The Global Catalogue of Microorganisms (GCM) 10K type strain sequencing project: providing services to taxonomists for standard genome sequencing and annotation.</title>
        <authorList>
            <consortium name="The Broad Institute Genomics Platform"/>
            <consortium name="The Broad Institute Genome Sequencing Center for Infectious Disease"/>
            <person name="Wu L."/>
            <person name="Ma J."/>
        </authorList>
    </citation>
    <scope>NUCLEOTIDE SEQUENCE [LARGE SCALE GENOMIC DNA]</scope>
    <source>
        <strain evidence="2 3">JCM 15313</strain>
    </source>
</reference>
<sequence>MAEQEFTIDGMHCDTCAANIEAGLIRVDAVRHVSADAATRRVHVRFDDQRLSADDIAAHLERLGFTPSASEAS</sequence>
<accession>A0ABN2TGQ2</accession>
<keyword evidence="3" id="KW-1185">Reference proteome</keyword>
<organism evidence="2 3">
    <name type="scientific">Nocardiopsis rhodophaea</name>
    <dbReference type="NCBI Taxonomy" id="280238"/>
    <lineage>
        <taxon>Bacteria</taxon>
        <taxon>Bacillati</taxon>
        <taxon>Actinomycetota</taxon>
        <taxon>Actinomycetes</taxon>
        <taxon>Streptosporangiales</taxon>
        <taxon>Nocardiopsidaceae</taxon>
        <taxon>Nocardiopsis</taxon>
    </lineage>
</organism>
<name>A0ABN2TGQ2_9ACTN</name>
<dbReference type="InterPro" id="IPR036163">
    <property type="entry name" value="HMA_dom_sf"/>
</dbReference>
<evidence type="ECO:0000313" key="2">
    <source>
        <dbReference type="EMBL" id="GAA2007143.1"/>
    </source>
</evidence>
<dbReference type="SUPFAM" id="SSF55008">
    <property type="entry name" value="HMA, heavy metal-associated domain"/>
    <property type="match status" value="1"/>
</dbReference>
<feature type="domain" description="HMA" evidence="1">
    <location>
        <begin position="2"/>
        <end position="68"/>
    </location>
</feature>
<comment type="caution">
    <text evidence="2">The sequence shown here is derived from an EMBL/GenBank/DDBJ whole genome shotgun (WGS) entry which is preliminary data.</text>
</comment>
<evidence type="ECO:0000313" key="3">
    <source>
        <dbReference type="Proteomes" id="UP001501585"/>
    </source>
</evidence>
<dbReference type="EMBL" id="BAAAPC010000017">
    <property type="protein sequence ID" value="GAA2007143.1"/>
    <property type="molecule type" value="Genomic_DNA"/>
</dbReference>
<protein>
    <recommendedName>
        <fullName evidence="1">HMA domain-containing protein</fullName>
    </recommendedName>
</protein>
<gene>
    <name evidence="2" type="ORF">GCM10009799_38360</name>
</gene>
<evidence type="ECO:0000259" key="1">
    <source>
        <dbReference type="PROSITE" id="PS50846"/>
    </source>
</evidence>
<dbReference type="PROSITE" id="PS50846">
    <property type="entry name" value="HMA_2"/>
    <property type="match status" value="1"/>
</dbReference>
<dbReference type="InterPro" id="IPR006121">
    <property type="entry name" value="HMA_dom"/>
</dbReference>
<dbReference type="Pfam" id="PF00403">
    <property type="entry name" value="HMA"/>
    <property type="match status" value="1"/>
</dbReference>
<dbReference type="CDD" id="cd00371">
    <property type="entry name" value="HMA"/>
    <property type="match status" value="1"/>
</dbReference>
<dbReference type="RefSeq" id="WP_344105962.1">
    <property type="nucleotide sequence ID" value="NZ_BAAAPC010000017.1"/>
</dbReference>
<proteinExistence type="predicted"/>
<dbReference type="Gene3D" id="3.30.70.100">
    <property type="match status" value="1"/>
</dbReference>
<dbReference type="Proteomes" id="UP001501585">
    <property type="component" value="Unassembled WGS sequence"/>
</dbReference>